<sequence length="80" mass="8715">MSLPVISNPGQTLDVPMDTEAMLVRTGSGIYLRLANGVILDAKNTIFSTYALPMPMNSGHFSQFRPTSQFNGPNDVIELD</sequence>
<name>A0A1I7WMX6_HETBA</name>
<reference evidence="2" key="1">
    <citation type="submission" date="2016-11" db="UniProtKB">
        <authorList>
            <consortium name="WormBaseParasite"/>
        </authorList>
    </citation>
    <scope>IDENTIFICATION</scope>
</reference>
<keyword evidence="1" id="KW-1185">Reference proteome</keyword>
<dbReference type="WBParaSite" id="Hba_06503">
    <property type="protein sequence ID" value="Hba_06503"/>
    <property type="gene ID" value="Hba_06503"/>
</dbReference>
<evidence type="ECO:0000313" key="1">
    <source>
        <dbReference type="Proteomes" id="UP000095283"/>
    </source>
</evidence>
<organism evidence="1 2">
    <name type="scientific">Heterorhabditis bacteriophora</name>
    <name type="common">Entomopathogenic nematode worm</name>
    <dbReference type="NCBI Taxonomy" id="37862"/>
    <lineage>
        <taxon>Eukaryota</taxon>
        <taxon>Metazoa</taxon>
        <taxon>Ecdysozoa</taxon>
        <taxon>Nematoda</taxon>
        <taxon>Chromadorea</taxon>
        <taxon>Rhabditida</taxon>
        <taxon>Rhabditina</taxon>
        <taxon>Rhabditomorpha</taxon>
        <taxon>Strongyloidea</taxon>
        <taxon>Heterorhabditidae</taxon>
        <taxon>Heterorhabditis</taxon>
    </lineage>
</organism>
<evidence type="ECO:0000313" key="2">
    <source>
        <dbReference type="WBParaSite" id="Hba_06503"/>
    </source>
</evidence>
<protein>
    <submittedName>
        <fullName evidence="2">Flagellar basal body rod modification protein</fullName>
    </submittedName>
</protein>
<dbReference type="Proteomes" id="UP000095283">
    <property type="component" value="Unplaced"/>
</dbReference>
<dbReference type="AlphaFoldDB" id="A0A1I7WMX6"/>
<proteinExistence type="predicted"/>
<accession>A0A1I7WMX6</accession>